<accession>A0AAD7CQG8</accession>
<organism evidence="2 3">
    <name type="scientific">Mycena rosella</name>
    <name type="common">Pink bonnet</name>
    <name type="synonym">Agaricus rosellus</name>
    <dbReference type="NCBI Taxonomy" id="1033263"/>
    <lineage>
        <taxon>Eukaryota</taxon>
        <taxon>Fungi</taxon>
        <taxon>Dikarya</taxon>
        <taxon>Basidiomycota</taxon>
        <taxon>Agaricomycotina</taxon>
        <taxon>Agaricomycetes</taxon>
        <taxon>Agaricomycetidae</taxon>
        <taxon>Agaricales</taxon>
        <taxon>Marasmiineae</taxon>
        <taxon>Mycenaceae</taxon>
        <taxon>Mycena</taxon>
    </lineage>
</organism>
<sequence>MGPGPRGGSLCNVRYLRTAHRRPEIIGQKSGADSGSGLQEPSVVWSTSSAADHGSGGRRSFSFAETKAETDLKPSLGHPELHVAYPELARTHERATKRRRLSPYVGACTFGVLPGNDHEQRELKWLSLMGIVPPARATKSKEIKKLLVDGWVLPPR</sequence>
<feature type="region of interest" description="Disordered" evidence="1">
    <location>
        <begin position="22"/>
        <end position="61"/>
    </location>
</feature>
<evidence type="ECO:0000256" key="1">
    <source>
        <dbReference type="SAM" id="MobiDB-lite"/>
    </source>
</evidence>
<evidence type="ECO:0000313" key="2">
    <source>
        <dbReference type="EMBL" id="KAJ7658065.1"/>
    </source>
</evidence>
<dbReference type="EMBL" id="JARKIE010000283">
    <property type="protein sequence ID" value="KAJ7658065.1"/>
    <property type="molecule type" value="Genomic_DNA"/>
</dbReference>
<proteinExistence type="predicted"/>
<comment type="caution">
    <text evidence="2">The sequence shown here is derived from an EMBL/GenBank/DDBJ whole genome shotgun (WGS) entry which is preliminary data.</text>
</comment>
<keyword evidence="3" id="KW-1185">Reference proteome</keyword>
<gene>
    <name evidence="2" type="ORF">B0H17DRAFT_1337771</name>
</gene>
<feature type="compositionally biased region" description="Polar residues" evidence="1">
    <location>
        <begin position="31"/>
        <end position="50"/>
    </location>
</feature>
<protein>
    <submittedName>
        <fullName evidence="2">Uncharacterized protein</fullName>
    </submittedName>
</protein>
<dbReference type="AlphaFoldDB" id="A0AAD7CQG8"/>
<dbReference type="Proteomes" id="UP001221757">
    <property type="component" value="Unassembled WGS sequence"/>
</dbReference>
<evidence type="ECO:0000313" key="3">
    <source>
        <dbReference type="Proteomes" id="UP001221757"/>
    </source>
</evidence>
<name>A0AAD7CQG8_MYCRO</name>
<reference evidence="2" key="1">
    <citation type="submission" date="2023-03" db="EMBL/GenBank/DDBJ databases">
        <title>Massive genome expansion in bonnet fungi (Mycena s.s.) driven by repeated elements and novel gene families across ecological guilds.</title>
        <authorList>
            <consortium name="Lawrence Berkeley National Laboratory"/>
            <person name="Harder C.B."/>
            <person name="Miyauchi S."/>
            <person name="Viragh M."/>
            <person name="Kuo A."/>
            <person name="Thoen E."/>
            <person name="Andreopoulos B."/>
            <person name="Lu D."/>
            <person name="Skrede I."/>
            <person name="Drula E."/>
            <person name="Henrissat B."/>
            <person name="Morin E."/>
            <person name="Kohler A."/>
            <person name="Barry K."/>
            <person name="LaButti K."/>
            <person name="Morin E."/>
            <person name="Salamov A."/>
            <person name="Lipzen A."/>
            <person name="Mereny Z."/>
            <person name="Hegedus B."/>
            <person name="Baldrian P."/>
            <person name="Stursova M."/>
            <person name="Weitz H."/>
            <person name="Taylor A."/>
            <person name="Grigoriev I.V."/>
            <person name="Nagy L.G."/>
            <person name="Martin F."/>
            <person name="Kauserud H."/>
        </authorList>
    </citation>
    <scope>NUCLEOTIDE SEQUENCE</scope>
    <source>
        <strain evidence="2">CBHHK067</strain>
    </source>
</reference>